<organism evidence="4 5">
    <name type="scientific">Burkholderia singularis</name>
    <dbReference type="NCBI Taxonomy" id="1503053"/>
    <lineage>
        <taxon>Bacteria</taxon>
        <taxon>Pseudomonadati</taxon>
        <taxon>Pseudomonadota</taxon>
        <taxon>Betaproteobacteria</taxon>
        <taxon>Burkholderiales</taxon>
        <taxon>Burkholderiaceae</taxon>
        <taxon>Burkholderia</taxon>
        <taxon>pseudomallei group</taxon>
    </lineage>
</organism>
<evidence type="ECO:0000256" key="2">
    <source>
        <dbReference type="ARBA" id="ARBA00022801"/>
    </source>
</evidence>
<dbReference type="PANTHER" id="PTHR31793">
    <property type="entry name" value="4-HYDROXYBENZOYL-COA THIOESTERASE FAMILY MEMBER"/>
    <property type="match status" value="1"/>
</dbReference>
<keyword evidence="5" id="KW-1185">Reference proteome</keyword>
<dbReference type="GO" id="GO:0047617">
    <property type="term" value="F:fatty acyl-CoA hydrolase activity"/>
    <property type="evidence" value="ECO:0007669"/>
    <property type="project" value="TreeGrafter"/>
</dbReference>
<keyword evidence="2" id="KW-0378">Hydrolase</keyword>
<name>A0A103DX56_9BURK</name>
<dbReference type="InterPro" id="IPR014166">
    <property type="entry name" value="Tol-Pal_acyl-CoA_thioesterase"/>
</dbReference>
<dbReference type="CDD" id="cd00586">
    <property type="entry name" value="4HBT"/>
    <property type="match status" value="1"/>
</dbReference>
<dbReference type="AlphaFoldDB" id="A0A103DX56"/>
<dbReference type="NCBIfam" id="TIGR02799">
    <property type="entry name" value="thio_ybgC"/>
    <property type="match status" value="1"/>
</dbReference>
<dbReference type="Pfam" id="PF03061">
    <property type="entry name" value="4HBT"/>
    <property type="match status" value="1"/>
</dbReference>
<dbReference type="RefSeq" id="WP_059520041.1">
    <property type="nucleotide sequence ID" value="NZ_FXAN01000072.1"/>
</dbReference>
<comment type="similarity">
    <text evidence="1">Belongs to the 4-hydroxybenzoyl-CoA thioesterase family.</text>
</comment>
<protein>
    <submittedName>
        <fullName evidence="4">4-hydroxybenzoyl-CoA thioesterase</fullName>
    </submittedName>
</protein>
<proteinExistence type="inferred from homology"/>
<dbReference type="EMBL" id="LOWA01000055">
    <property type="protein sequence ID" value="KVE24356.1"/>
    <property type="molecule type" value="Genomic_DNA"/>
</dbReference>
<gene>
    <name evidence="4" type="ORF">WS67_02105</name>
</gene>
<dbReference type="Proteomes" id="UP000062788">
    <property type="component" value="Unassembled WGS sequence"/>
</dbReference>
<dbReference type="FunFam" id="3.10.129.10:FF:000004">
    <property type="entry name" value="Tol-pal system-associated acyl-CoA thioesterase"/>
    <property type="match status" value="1"/>
</dbReference>
<dbReference type="SUPFAM" id="SSF54637">
    <property type="entry name" value="Thioesterase/thiol ester dehydrase-isomerase"/>
    <property type="match status" value="1"/>
</dbReference>
<evidence type="ECO:0000259" key="3">
    <source>
        <dbReference type="Pfam" id="PF03061"/>
    </source>
</evidence>
<dbReference type="InterPro" id="IPR050563">
    <property type="entry name" value="4-hydroxybenzoyl-CoA_TE"/>
</dbReference>
<evidence type="ECO:0000313" key="5">
    <source>
        <dbReference type="Proteomes" id="UP000062788"/>
    </source>
</evidence>
<feature type="domain" description="Thioesterase" evidence="3">
    <location>
        <begin position="31"/>
        <end position="115"/>
    </location>
</feature>
<sequence length="165" mass="18439">MRAMIEPTQQPDAAPDFVWPVRVYYEDTDTGGVVYYANYLKFFERARTEWLRACGVDQRRVADETGAIFVVCDAALNYRAPARLDDALTITCKIDRLGHASVTFTQQAWRDDMLLVTAKVRIACVDRTVFRSSLIPPPVFEALKRGPAARGLRDGGVNAERPGAV</sequence>
<dbReference type="OrthoDB" id="9808429at2"/>
<dbReference type="NCBIfam" id="TIGR00051">
    <property type="entry name" value="YbgC/FadM family acyl-CoA thioesterase"/>
    <property type="match status" value="1"/>
</dbReference>
<evidence type="ECO:0000313" key="4">
    <source>
        <dbReference type="EMBL" id="KVE24356.1"/>
    </source>
</evidence>
<dbReference type="InterPro" id="IPR006683">
    <property type="entry name" value="Thioestr_dom"/>
</dbReference>
<dbReference type="PIRSF" id="PIRSF003230">
    <property type="entry name" value="YbgC"/>
    <property type="match status" value="1"/>
</dbReference>
<dbReference type="InterPro" id="IPR006684">
    <property type="entry name" value="YbgC/YbaW"/>
</dbReference>
<accession>A0A103DX56</accession>
<evidence type="ECO:0000256" key="1">
    <source>
        <dbReference type="ARBA" id="ARBA00005953"/>
    </source>
</evidence>
<dbReference type="PANTHER" id="PTHR31793:SF37">
    <property type="entry name" value="ACYL-COA THIOESTER HYDROLASE YBGC"/>
    <property type="match status" value="1"/>
</dbReference>
<dbReference type="Gene3D" id="3.10.129.10">
    <property type="entry name" value="Hotdog Thioesterase"/>
    <property type="match status" value="1"/>
</dbReference>
<comment type="caution">
    <text evidence="4">The sequence shown here is derived from an EMBL/GenBank/DDBJ whole genome shotgun (WGS) entry which is preliminary data.</text>
</comment>
<dbReference type="InterPro" id="IPR029069">
    <property type="entry name" value="HotDog_dom_sf"/>
</dbReference>
<reference evidence="4 5" key="1">
    <citation type="submission" date="2015-11" db="EMBL/GenBank/DDBJ databases">
        <title>Expanding the genomic diversity of Burkholderia species for the development of highly accurate diagnostics.</title>
        <authorList>
            <person name="Sahl J."/>
            <person name="Keim P."/>
            <person name="Wagner D."/>
        </authorList>
    </citation>
    <scope>NUCLEOTIDE SEQUENCE [LARGE SCALE GENOMIC DNA]</scope>
    <source>
        <strain evidence="4 5">TSV85</strain>
    </source>
</reference>